<evidence type="ECO:0000256" key="1">
    <source>
        <dbReference type="SAM" id="Phobius"/>
    </source>
</evidence>
<evidence type="ECO:0000313" key="2">
    <source>
        <dbReference type="EMBL" id="EDQ04222.1"/>
    </source>
</evidence>
<proteinExistence type="predicted"/>
<keyword evidence="1" id="KW-1133">Transmembrane helix</keyword>
<feature type="transmembrane region" description="Helical" evidence="1">
    <location>
        <begin position="21"/>
        <end position="41"/>
    </location>
</feature>
<keyword evidence="1" id="KW-0472">Membrane</keyword>
<feature type="transmembrane region" description="Helical" evidence="1">
    <location>
        <begin position="61"/>
        <end position="81"/>
    </location>
</feature>
<sequence>MARTPIFLEKRGYRRRRMMDAVRLLPFLGLMLWMVPLLWPVPEILPDATSETPEPAIAMSVALRYLFGVWALLILATWALWRRTRDVASGDGTENTDGQH</sequence>
<evidence type="ECO:0000313" key="3">
    <source>
        <dbReference type="Proteomes" id="UP000003257"/>
    </source>
</evidence>
<dbReference type="EMBL" id="ABID01000004">
    <property type="protein sequence ID" value="EDQ04222.1"/>
    <property type="molecule type" value="Genomic_DNA"/>
</dbReference>
<name>A0ABP2D7R4_9RHOB</name>
<dbReference type="Proteomes" id="UP000003257">
    <property type="component" value="Unassembled WGS sequence"/>
</dbReference>
<dbReference type="RefSeq" id="WP_007119986.1">
    <property type="nucleotide sequence ID" value="NZ_ABID01000004.1"/>
</dbReference>
<organism evidence="2 3">
    <name type="scientific">Sulfitobacter indolifex HEL-45</name>
    <dbReference type="NCBI Taxonomy" id="391624"/>
    <lineage>
        <taxon>Bacteria</taxon>
        <taxon>Pseudomonadati</taxon>
        <taxon>Pseudomonadota</taxon>
        <taxon>Alphaproteobacteria</taxon>
        <taxon>Rhodobacterales</taxon>
        <taxon>Roseobacteraceae</taxon>
        <taxon>Sulfitobacter</taxon>
    </lineage>
</organism>
<comment type="caution">
    <text evidence="2">The sequence shown here is derived from an EMBL/GenBank/DDBJ whole genome shotgun (WGS) entry which is preliminary data.</text>
</comment>
<keyword evidence="3" id="KW-1185">Reference proteome</keyword>
<reference evidence="2 3" key="1">
    <citation type="submission" date="2007-11" db="EMBL/GenBank/DDBJ databases">
        <authorList>
            <person name="Wagner-Dobler I."/>
            <person name="Ferriera S."/>
            <person name="Johnson J."/>
            <person name="Kravitz S."/>
            <person name="Beeson K."/>
            <person name="Sutton G."/>
            <person name="Rogers Y.-H."/>
            <person name="Friedman R."/>
            <person name="Frazier M."/>
            <person name="Venter J.C."/>
        </authorList>
    </citation>
    <scope>NUCLEOTIDE SEQUENCE [LARGE SCALE GENOMIC DNA]</scope>
    <source>
        <strain evidence="2 3">HEL-45</strain>
    </source>
</reference>
<protein>
    <submittedName>
        <fullName evidence="2">Uncharacterized protein</fullName>
    </submittedName>
</protein>
<accession>A0ABP2D7R4</accession>
<gene>
    <name evidence="2" type="ORF">OIHEL45_14874</name>
</gene>
<keyword evidence="1" id="KW-0812">Transmembrane</keyword>